<evidence type="ECO:0000313" key="2">
    <source>
        <dbReference type="Proteomes" id="UP001480595"/>
    </source>
</evidence>
<sequence length="191" mass="21515">MLIDLSLAPPALNLVSSANAYTWDSTVHSIVAPTAPPTVTSEDWRCLNQDAVQYCEERRMKKRALKRGYPVLPRTNVYTQTYIDAVGEVARRHDDVVCVDLFARLLRLAGGQDDGEPLPGSLDQPENEVLKTLVLDDVYFHPSPEGYNVLDQVFNEAIIGRWPDLDPRNIPYAFLAWDDTDAWKHGEVTYA</sequence>
<organism evidence="1 2">
    <name type="scientific">Apiospora phragmitis</name>
    <dbReference type="NCBI Taxonomy" id="2905665"/>
    <lineage>
        <taxon>Eukaryota</taxon>
        <taxon>Fungi</taxon>
        <taxon>Dikarya</taxon>
        <taxon>Ascomycota</taxon>
        <taxon>Pezizomycotina</taxon>
        <taxon>Sordariomycetes</taxon>
        <taxon>Xylariomycetidae</taxon>
        <taxon>Amphisphaeriales</taxon>
        <taxon>Apiosporaceae</taxon>
        <taxon>Apiospora</taxon>
    </lineage>
</organism>
<dbReference type="InterPro" id="IPR036514">
    <property type="entry name" value="SGNH_hydro_sf"/>
</dbReference>
<keyword evidence="2" id="KW-1185">Reference proteome</keyword>
<dbReference type="SUPFAM" id="SSF52266">
    <property type="entry name" value="SGNH hydrolase"/>
    <property type="match status" value="1"/>
</dbReference>
<accession>A0ABR1VGE2</accession>
<dbReference type="RefSeq" id="XP_066717554.1">
    <property type="nucleotide sequence ID" value="XM_066858285.1"/>
</dbReference>
<dbReference type="Proteomes" id="UP001480595">
    <property type="component" value="Unassembled WGS sequence"/>
</dbReference>
<gene>
    <name evidence="1" type="ORF">PG994_006876</name>
</gene>
<dbReference type="GeneID" id="92091348"/>
<dbReference type="Gene3D" id="3.40.50.1110">
    <property type="entry name" value="SGNH hydrolase"/>
    <property type="match status" value="1"/>
</dbReference>
<dbReference type="EMBL" id="JAQQWL010000006">
    <property type="protein sequence ID" value="KAK8070260.1"/>
    <property type="molecule type" value="Genomic_DNA"/>
</dbReference>
<proteinExistence type="predicted"/>
<name>A0ABR1VGE2_9PEZI</name>
<reference evidence="1 2" key="1">
    <citation type="submission" date="2023-01" db="EMBL/GenBank/DDBJ databases">
        <title>Analysis of 21 Apiospora genomes using comparative genomics revels a genus with tremendous synthesis potential of carbohydrate active enzymes and secondary metabolites.</title>
        <authorList>
            <person name="Sorensen T."/>
        </authorList>
    </citation>
    <scope>NUCLEOTIDE SEQUENCE [LARGE SCALE GENOMIC DNA]</scope>
    <source>
        <strain evidence="1 2">CBS 135458</strain>
    </source>
</reference>
<evidence type="ECO:0000313" key="1">
    <source>
        <dbReference type="EMBL" id="KAK8070260.1"/>
    </source>
</evidence>
<protein>
    <submittedName>
        <fullName evidence="1">Uncharacterized protein</fullName>
    </submittedName>
</protein>
<comment type="caution">
    <text evidence="1">The sequence shown here is derived from an EMBL/GenBank/DDBJ whole genome shotgun (WGS) entry which is preliminary data.</text>
</comment>